<keyword evidence="1" id="KW-1133">Transmembrane helix</keyword>
<gene>
    <name evidence="2" type="ORF">SLUN_29820</name>
</gene>
<protein>
    <submittedName>
        <fullName evidence="2">Uncharacterized protein</fullName>
    </submittedName>
</protein>
<feature type="transmembrane region" description="Helical" evidence="1">
    <location>
        <begin position="99"/>
        <end position="119"/>
    </location>
</feature>
<dbReference type="Proteomes" id="UP000244201">
    <property type="component" value="Chromosome"/>
</dbReference>
<keyword evidence="1" id="KW-0472">Membrane</keyword>
<dbReference type="RefSeq" id="WP_108153072.1">
    <property type="nucleotide sequence ID" value="NZ_CP026304.1"/>
</dbReference>
<sequence length="165" mass="18501">MTESLAAFLEHIGADADTVQQAARYYLAAHTDDLDYEEMRDEVLAAAPDAAEAEELLHLLTSHSEYLEQGALVILSTAWEEPGERDMVRDALLDAKAKLPVIEVAILGIVMMYGMYLLATRGRKKHKRVVERRRDGSFKESVETEYFRPGNPLSALVQLFNQPPP</sequence>
<organism evidence="2 3">
    <name type="scientific">Streptomyces lunaelactis</name>
    <dbReference type="NCBI Taxonomy" id="1535768"/>
    <lineage>
        <taxon>Bacteria</taxon>
        <taxon>Bacillati</taxon>
        <taxon>Actinomycetota</taxon>
        <taxon>Actinomycetes</taxon>
        <taxon>Kitasatosporales</taxon>
        <taxon>Streptomycetaceae</taxon>
        <taxon>Streptomyces</taxon>
    </lineage>
</organism>
<evidence type="ECO:0000313" key="3">
    <source>
        <dbReference type="Proteomes" id="UP000244201"/>
    </source>
</evidence>
<dbReference type="AlphaFoldDB" id="A0A2R4T9M5"/>
<dbReference type="OrthoDB" id="5190025at2"/>
<name>A0A2R4T9M5_9ACTN</name>
<keyword evidence="3" id="KW-1185">Reference proteome</keyword>
<evidence type="ECO:0000256" key="1">
    <source>
        <dbReference type="SAM" id="Phobius"/>
    </source>
</evidence>
<dbReference type="KEGG" id="slk:SLUN_29820"/>
<reference evidence="2 3" key="1">
    <citation type="submission" date="2018-01" db="EMBL/GenBank/DDBJ databases">
        <title>Complete genome sequence of Streptomyces lunaelactis MM109T, a Ferroverdin A producer isolated from cave moonmilk deposits.</title>
        <authorList>
            <person name="Naome A."/>
            <person name="Martinet L."/>
            <person name="Maciejewska M."/>
            <person name="Anderssen S."/>
            <person name="Adam D."/>
            <person name="Tenconi E."/>
            <person name="Deflandre B."/>
            <person name="Arguelles-Arias A."/>
            <person name="Calusinska M."/>
            <person name="Copieters W."/>
            <person name="Karim L."/>
            <person name="Hanikenne M."/>
            <person name="Baurain D."/>
            <person name="van Wezel G."/>
            <person name="Smargiasso N."/>
            <person name="de Pauw E."/>
            <person name="Delfosse P."/>
            <person name="Rigali S."/>
        </authorList>
    </citation>
    <scope>NUCLEOTIDE SEQUENCE [LARGE SCALE GENOMIC DNA]</scope>
    <source>
        <strain evidence="2 3">MM109</strain>
    </source>
</reference>
<proteinExistence type="predicted"/>
<accession>A0A2R4T9M5</accession>
<dbReference type="EMBL" id="CP026304">
    <property type="protein sequence ID" value="AVZ75784.1"/>
    <property type="molecule type" value="Genomic_DNA"/>
</dbReference>
<keyword evidence="1" id="KW-0812">Transmembrane</keyword>
<dbReference type="GeneID" id="55659451"/>
<evidence type="ECO:0000313" key="2">
    <source>
        <dbReference type="EMBL" id="AVZ75784.1"/>
    </source>
</evidence>